<keyword evidence="2" id="KW-0456">Lyase</keyword>
<dbReference type="EMBL" id="UOGA01000275">
    <property type="protein sequence ID" value="VAX24591.1"/>
    <property type="molecule type" value="Genomic_DNA"/>
</dbReference>
<gene>
    <name evidence="3" type="ORF">MNBD_NITROSPINAE04-714</name>
</gene>
<name>A0A3B1CDD5_9ZZZZ</name>
<accession>A0A3B1CDD5</accession>
<dbReference type="GO" id="GO:0016829">
    <property type="term" value="F:lyase activity"/>
    <property type="evidence" value="ECO:0007669"/>
    <property type="project" value="UniProtKB-KW"/>
</dbReference>
<dbReference type="Gene3D" id="3.40.190.10">
    <property type="entry name" value="Periplasmic binding protein-like II"/>
    <property type="match status" value="2"/>
</dbReference>
<keyword evidence="1" id="KW-0474">Menaquinone biosynthesis</keyword>
<dbReference type="SUPFAM" id="SSF53850">
    <property type="entry name" value="Periplasmic binding protein-like II"/>
    <property type="match status" value="1"/>
</dbReference>
<dbReference type="CDD" id="cd13634">
    <property type="entry name" value="PBP2_Sco4506"/>
    <property type="match status" value="1"/>
</dbReference>
<dbReference type="GO" id="GO:0009234">
    <property type="term" value="P:menaquinone biosynthetic process"/>
    <property type="evidence" value="ECO:0007669"/>
    <property type="project" value="UniProtKB-KW"/>
</dbReference>
<organism evidence="3">
    <name type="scientific">hydrothermal vent metagenome</name>
    <dbReference type="NCBI Taxonomy" id="652676"/>
    <lineage>
        <taxon>unclassified sequences</taxon>
        <taxon>metagenomes</taxon>
        <taxon>ecological metagenomes</taxon>
    </lineage>
</organism>
<dbReference type="InterPro" id="IPR030868">
    <property type="entry name" value="MqnA"/>
</dbReference>
<dbReference type="PANTHER" id="PTHR37690">
    <property type="entry name" value="CHORISMATE DEHYDRATASE"/>
    <property type="match status" value="1"/>
</dbReference>
<protein>
    <recommendedName>
        <fullName evidence="4">Chorismate dehydratase</fullName>
    </recommendedName>
</protein>
<dbReference type="InterPro" id="IPR003773">
    <property type="entry name" value="Menaquinone_biosynth"/>
</dbReference>
<evidence type="ECO:0008006" key="4">
    <source>
        <dbReference type="Google" id="ProtNLM"/>
    </source>
</evidence>
<reference evidence="3" key="1">
    <citation type="submission" date="2018-06" db="EMBL/GenBank/DDBJ databases">
        <authorList>
            <person name="Zhirakovskaya E."/>
        </authorList>
    </citation>
    <scope>NUCLEOTIDE SEQUENCE</scope>
</reference>
<dbReference type="AlphaFoldDB" id="A0A3B1CDD5"/>
<dbReference type="PANTHER" id="PTHR37690:SF1">
    <property type="entry name" value="CHORISMATE DEHYDRATASE"/>
    <property type="match status" value="1"/>
</dbReference>
<dbReference type="Pfam" id="PF02621">
    <property type="entry name" value="VitK2_biosynth"/>
    <property type="match status" value="1"/>
</dbReference>
<sequence length="265" mass="29783">MSKRPRVGLHDFLNSKPLLHALRNGQVETPFDLVIDTPSKLADRFSAGDLDIALIPSIEYARIKGAVISPIFCIASLGKVDTVLLFSKLVIEDIESVAIDPKSRSSAAMLKILFKKEYGKELSTFMGDEEPELLLHSADAGLVIGDMAFEVDREKYKTQDLGELWFKSFKRPFVHAVVCLKEGQRFDSALASLKQAKEIGIKNIEIIARQETQSEEEAKSLLKYLTSTIIYDLGDEEKKGLRYFLDSAKEMRLCDRSDLKFYDGP</sequence>
<proteinExistence type="inferred from homology"/>
<evidence type="ECO:0000256" key="1">
    <source>
        <dbReference type="ARBA" id="ARBA00022428"/>
    </source>
</evidence>
<evidence type="ECO:0000256" key="2">
    <source>
        <dbReference type="ARBA" id="ARBA00023239"/>
    </source>
</evidence>
<dbReference type="HAMAP" id="MF_00995">
    <property type="entry name" value="MqnA"/>
    <property type="match status" value="1"/>
</dbReference>
<evidence type="ECO:0000313" key="3">
    <source>
        <dbReference type="EMBL" id="VAX24591.1"/>
    </source>
</evidence>